<dbReference type="AlphaFoldDB" id="A0A2Z6NXF1"/>
<protein>
    <submittedName>
        <fullName evidence="1">Uncharacterized protein</fullName>
    </submittedName>
</protein>
<sequence>MDVARLLVRTLGICIVDTVARTVVNGERFDVRLIEDSYGPLRVVVPRRKTKANVEEEVDKYDNDSDEAPSLRRHAEIGEEVLNVHSLATVENDSEAYLQVEIRKDTENLDEDREKELALIAFKSNSNLEAGESTNNATRNNFQEVSSNAADFLELSNIPQNSDIGPRNVGLSTNDRTAGGAKIIVDVVKQNVGPINPCGPVKSKDDNVPKPRVKSMRNILGEGQKIPPSEKHPHKRILTKPTTEIWNCKGGGPIATTKKDAL</sequence>
<dbReference type="EMBL" id="DF973817">
    <property type="protein sequence ID" value="GAU40615.1"/>
    <property type="molecule type" value="Genomic_DNA"/>
</dbReference>
<reference evidence="2" key="1">
    <citation type="journal article" date="2017" name="Front. Plant Sci.">
        <title>Climate Clever Clovers: New Paradigm to Reduce the Environmental Footprint of Ruminants by Breeding Low Methanogenic Forages Utilizing Haplotype Variation.</title>
        <authorList>
            <person name="Kaur P."/>
            <person name="Appels R."/>
            <person name="Bayer P.E."/>
            <person name="Keeble-Gagnere G."/>
            <person name="Wang J."/>
            <person name="Hirakawa H."/>
            <person name="Shirasawa K."/>
            <person name="Vercoe P."/>
            <person name="Stefanova K."/>
            <person name="Durmic Z."/>
            <person name="Nichols P."/>
            <person name="Revell C."/>
            <person name="Isobe S.N."/>
            <person name="Edwards D."/>
            <person name="Erskine W."/>
        </authorList>
    </citation>
    <scope>NUCLEOTIDE SEQUENCE [LARGE SCALE GENOMIC DNA]</scope>
    <source>
        <strain evidence="2">cv. Daliak</strain>
    </source>
</reference>
<organism evidence="1 2">
    <name type="scientific">Trifolium subterraneum</name>
    <name type="common">Subterranean clover</name>
    <dbReference type="NCBI Taxonomy" id="3900"/>
    <lineage>
        <taxon>Eukaryota</taxon>
        <taxon>Viridiplantae</taxon>
        <taxon>Streptophyta</taxon>
        <taxon>Embryophyta</taxon>
        <taxon>Tracheophyta</taxon>
        <taxon>Spermatophyta</taxon>
        <taxon>Magnoliopsida</taxon>
        <taxon>eudicotyledons</taxon>
        <taxon>Gunneridae</taxon>
        <taxon>Pentapetalae</taxon>
        <taxon>rosids</taxon>
        <taxon>fabids</taxon>
        <taxon>Fabales</taxon>
        <taxon>Fabaceae</taxon>
        <taxon>Papilionoideae</taxon>
        <taxon>50 kb inversion clade</taxon>
        <taxon>NPAAA clade</taxon>
        <taxon>Hologalegina</taxon>
        <taxon>IRL clade</taxon>
        <taxon>Trifolieae</taxon>
        <taxon>Trifolium</taxon>
    </lineage>
</organism>
<accession>A0A2Z6NXF1</accession>
<proteinExistence type="predicted"/>
<evidence type="ECO:0000313" key="1">
    <source>
        <dbReference type="EMBL" id="GAU40615.1"/>
    </source>
</evidence>
<dbReference type="Proteomes" id="UP000242715">
    <property type="component" value="Unassembled WGS sequence"/>
</dbReference>
<keyword evidence="2" id="KW-1185">Reference proteome</keyword>
<name>A0A2Z6NXF1_TRISU</name>
<evidence type="ECO:0000313" key="2">
    <source>
        <dbReference type="Proteomes" id="UP000242715"/>
    </source>
</evidence>
<gene>
    <name evidence="1" type="ORF">TSUD_189920</name>
</gene>